<evidence type="ECO:0000256" key="1">
    <source>
        <dbReference type="ARBA" id="ARBA00022723"/>
    </source>
</evidence>
<dbReference type="InterPro" id="IPR012334">
    <property type="entry name" value="Pectin_lyas_fold"/>
</dbReference>
<reference evidence="4 5" key="1">
    <citation type="journal article" date="2018" name="IMA Fungus">
        <title>IMA Genome-F 9: Draft genome sequence of Annulohypoxylon stygium, Aspergillus mulundensis, Berkeleyomyces basicola (syn. Thielaviopsis basicola), Ceratocystis smalleyi, two Cercospora beticola strains, Coleophoma cylindrospora, Fusarium fracticaudum, Phialophora cf. hyalina, and Morchella septimelata.</title>
        <authorList>
            <person name="Wingfield B.D."/>
            <person name="Bills G.F."/>
            <person name="Dong Y."/>
            <person name="Huang W."/>
            <person name="Nel W.J."/>
            <person name="Swalarsk-Parry B.S."/>
            <person name="Vaghefi N."/>
            <person name="Wilken P.M."/>
            <person name="An Z."/>
            <person name="de Beer Z.W."/>
            <person name="De Vos L."/>
            <person name="Chen L."/>
            <person name="Duong T.A."/>
            <person name="Gao Y."/>
            <person name="Hammerbacher A."/>
            <person name="Kikkert J.R."/>
            <person name="Li Y."/>
            <person name="Li H."/>
            <person name="Li K."/>
            <person name="Li Q."/>
            <person name="Liu X."/>
            <person name="Ma X."/>
            <person name="Naidoo K."/>
            <person name="Pethybridge S.J."/>
            <person name="Sun J."/>
            <person name="Steenkamp E.T."/>
            <person name="van der Nest M.A."/>
            <person name="van Wyk S."/>
            <person name="Wingfield M.J."/>
            <person name="Xiong C."/>
            <person name="Yue Q."/>
            <person name="Zhang X."/>
        </authorList>
    </citation>
    <scope>NUCLEOTIDE SEQUENCE [LARGE SCALE GENOMIC DNA]</scope>
    <source>
        <strain evidence="4 5">BP5796</strain>
    </source>
</reference>
<evidence type="ECO:0000313" key="5">
    <source>
        <dbReference type="Proteomes" id="UP000256328"/>
    </source>
</evidence>
<dbReference type="Proteomes" id="UP000256328">
    <property type="component" value="Unassembled WGS sequence"/>
</dbReference>
<protein>
    <recommendedName>
        <fullName evidence="6">Polysaccharide lyase family 1 protein</fullName>
    </recommendedName>
</protein>
<keyword evidence="5" id="KW-1185">Reference proteome</keyword>
<sequence length="366" mass="38094">MLQSTRFLLASVAAALFSKADAQNAFAGAVGFGAIATGGNSGTTYHVTTLADSGTGSFRDAVSSSNRNIVFDVGGYIVLKSAVSLSSSITINGQTAPSPGIGIMAAEVSASDKTNIIIRMRSIWVGPRSKRHEAIEQEDVLLTNSVILDHCSVAYGQWDSIDGVSVTNITISNSIIAFPIGQQFGAHIEGNQATYYGNLWVSGHNRQPLSKANSQYINNVVYNYQAAYTVANTGGVFSHDIINNYFVAGPSTTSVSNYYYQVNAGQSVYAKGNYADTSKDGVLNGAQENKVGSAVVLAAPWASDSATMASLSAADAYTYVLANAGASPRDEVDAFAVATVKTLGTSGVIYTNQASTGLSNGGYGTL</sequence>
<keyword evidence="1" id="KW-0479">Metal-binding</keyword>
<dbReference type="PANTHER" id="PTHR42970:SF1">
    <property type="entry name" value="PECTATE LYASE C-RELATED"/>
    <property type="match status" value="1"/>
</dbReference>
<dbReference type="OrthoDB" id="302705at2759"/>
<dbReference type="EMBL" id="PDLN01000006">
    <property type="protein sequence ID" value="RDW83041.1"/>
    <property type="molecule type" value="Genomic_DNA"/>
</dbReference>
<evidence type="ECO:0008006" key="6">
    <source>
        <dbReference type="Google" id="ProtNLM"/>
    </source>
</evidence>
<dbReference type="GO" id="GO:0046872">
    <property type="term" value="F:metal ion binding"/>
    <property type="evidence" value="ECO:0007669"/>
    <property type="project" value="UniProtKB-KW"/>
</dbReference>
<dbReference type="SUPFAM" id="SSF51126">
    <property type="entry name" value="Pectin lyase-like"/>
    <property type="match status" value="1"/>
</dbReference>
<organism evidence="4 5">
    <name type="scientific">Coleophoma crateriformis</name>
    <dbReference type="NCBI Taxonomy" id="565419"/>
    <lineage>
        <taxon>Eukaryota</taxon>
        <taxon>Fungi</taxon>
        <taxon>Dikarya</taxon>
        <taxon>Ascomycota</taxon>
        <taxon>Pezizomycotina</taxon>
        <taxon>Leotiomycetes</taxon>
        <taxon>Helotiales</taxon>
        <taxon>Dermateaceae</taxon>
        <taxon>Coleophoma</taxon>
    </lineage>
</organism>
<evidence type="ECO:0000256" key="2">
    <source>
        <dbReference type="ARBA" id="ARBA00023180"/>
    </source>
</evidence>
<keyword evidence="2" id="KW-0325">Glycoprotein</keyword>
<keyword evidence="3" id="KW-0732">Signal</keyword>
<evidence type="ECO:0000313" key="4">
    <source>
        <dbReference type="EMBL" id="RDW83041.1"/>
    </source>
</evidence>
<dbReference type="InterPro" id="IPR011050">
    <property type="entry name" value="Pectin_lyase_fold/virulence"/>
</dbReference>
<accession>A0A3D8SA90</accession>
<feature type="signal peptide" evidence="3">
    <location>
        <begin position="1"/>
        <end position="22"/>
    </location>
</feature>
<dbReference type="PANTHER" id="PTHR42970">
    <property type="entry name" value="PECTATE LYASE C-RELATED"/>
    <property type="match status" value="1"/>
</dbReference>
<dbReference type="InterPro" id="IPR052063">
    <property type="entry name" value="Polysaccharide_Lyase_1"/>
</dbReference>
<name>A0A3D8SA90_9HELO</name>
<dbReference type="AlphaFoldDB" id="A0A3D8SA90"/>
<comment type="caution">
    <text evidence="4">The sequence shown here is derived from an EMBL/GenBank/DDBJ whole genome shotgun (WGS) entry which is preliminary data.</text>
</comment>
<feature type="chain" id="PRO_5017680660" description="Polysaccharide lyase family 1 protein" evidence="3">
    <location>
        <begin position="23"/>
        <end position="366"/>
    </location>
</feature>
<dbReference type="Gene3D" id="2.160.20.10">
    <property type="entry name" value="Single-stranded right-handed beta-helix, Pectin lyase-like"/>
    <property type="match status" value="1"/>
</dbReference>
<gene>
    <name evidence="4" type="ORF">BP5796_04532</name>
</gene>
<evidence type="ECO:0000256" key="3">
    <source>
        <dbReference type="SAM" id="SignalP"/>
    </source>
</evidence>
<proteinExistence type="predicted"/>